<dbReference type="SMART" id="SM00256">
    <property type="entry name" value="FBOX"/>
    <property type="match status" value="1"/>
</dbReference>
<feature type="compositionally biased region" description="Low complexity" evidence="1">
    <location>
        <begin position="30"/>
        <end position="39"/>
    </location>
</feature>
<evidence type="ECO:0000313" key="3">
    <source>
        <dbReference type="EMBL" id="QHI99298.1"/>
    </source>
</evidence>
<dbReference type="Proteomes" id="UP000464787">
    <property type="component" value="Chromosome"/>
</dbReference>
<proteinExistence type="predicted"/>
<protein>
    <recommendedName>
        <fullName evidence="2">F-box domain-containing protein</fullName>
    </recommendedName>
</protein>
<accession>A0A857J981</accession>
<dbReference type="Gene3D" id="1.20.1280.50">
    <property type="match status" value="1"/>
</dbReference>
<dbReference type="AlphaFoldDB" id="A0A857J981"/>
<feature type="region of interest" description="Disordered" evidence="1">
    <location>
        <begin position="16"/>
        <end position="39"/>
    </location>
</feature>
<dbReference type="RefSeq" id="WP_160553089.1">
    <property type="nucleotide sequence ID" value="NZ_CP047650.1"/>
</dbReference>
<dbReference type="KEGG" id="xyk:GT347_15735"/>
<dbReference type="InterPro" id="IPR001810">
    <property type="entry name" value="F-box_dom"/>
</dbReference>
<evidence type="ECO:0000313" key="4">
    <source>
        <dbReference type="Proteomes" id="UP000464787"/>
    </source>
</evidence>
<feature type="domain" description="F-box" evidence="2">
    <location>
        <begin position="50"/>
        <end position="90"/>
    </location>
</feature>
<dbReference type="Pfam" id="PF12937">
    <property type="entry name" value="F-box-like"/>
    <property type="match status" value="1"/>
</dbReference>
<dbReference type="SUPFAM" id="SSF81383">
    <property type="entry name" value="F-box domain"/>
    <property type="match status" value="1"/>
</dbReference>
<keyword evidence="4" id="KW-1185">Reference proteome</keyword>
<feature type="region of interest" description="Disordered" evidence="1">
    <location>
        <begin position="351"/>
        <end position="373"/>
    </location>
</feature>
<evidence type="ECO:0000256" key="1">
    <source>
        <dbReference type="SAM" id="MobiDB-lite"/>
    </source>
</evidence>
<reference evidence="3 4" key="1">
    <citation type="submission" date="2020-01" db="EMBL/GenBank/DDBJ databases">
        <title>Genome sequencing of strain KACC 21265.</title>
        <authorList>
            <person name="Heo J."/>
            <person name="Kim S.-J."/>
            <person name="Kim J.-S."/>
            <person name="Hong S.-B."/>
            <person name="Kwon S.-W."/>
        </authorList>
    </citation>
    <scope>NUCLEOTIDE SEQUENCE [LARGE SCALE GENOMIC DNA]</scope>
    <source>
        <strain evidence="3 4">KACC 21265</strain>
    </source>
</reference>
<dbReference type="EMBL" id="CP047650">
    <property type="protein sequence ID" value="QHI99298.1"/>
    <property type="molecule type" value="Genomic_DNA"/>
</dbReference>
<name>A0A857J981_9BURK</name>
<feature type="compositionally biased region" description="Basic and acidic residues" evidence="1">
    <location>
        <begin position="354"/>
        <end position="366"/>
    </location>
</feature>
<gene>
    <name evidence="3" type="ORF">GT347_15735</name>
</gene>
<organism evidence="3 4">
    <name type="scientific">Xylophilus rhododendri</name>
    <dbReference type="NCBI Taxonomy" id="2697032"/>
    <lineage>
        <taxon>Bacteria</taxon>
        <taxon>Pseudomonadati</taxon>
        <taxon>Pseudomonadota</taxon>
        <taxon>Betaproteobacteria</taxon>
        <taxon>Burkholderiales</taxon>
        <taxon>Xylophilus</taxon>
    </lineage>
</organism>
<dbReference type="CDD" id="cd09917">
    <property type="entry name" value="F-box_SF"/>
    <property type="match status" value="1"/>
</dbReference>
<sequence length="373" mass="40377">MHPAFPGPSAILAGAAASHRAGAHDPPAPAADADGRAAPPQPALDALALLPVELWQQVFSHLGPRELAAVAGTSRGLRACVAQERARSFVVQGLPCAADLPAALERALWEIAGIDRLPLARPALQVATLAVLGLPPWQRHAWIARLGHEIDAKGFPRNERLRLRRLGTAVAILGRWPARADSGFAAFGCLIDGCADQSDAVQDTVYRAIAGAFWAGALGPQGAAGTPHDPRVLPMFVHLLERVRNWPDERAIQVLAPLLLGMHSLHPGERVQGLTHAWPAILRLKSTAWAVAMECTYWGGITLDPDPELMMVHTVAALMRHPVRREVQELVGERRRALRKVFELNRRRTLQARQTDEARPAKRARPDPSGAQA</sequence>
<evidence type="ECO:0000259" key="2">
    <source>
        <dbReference type="SMART" id="SM00256"/>
    </source>
</evidence>
<dbReference type="InterPro" id="IPR036047">
    <property type="entry name" value="F-box-like_dom_sf"/>
</dbReference>